<dbReference type="OrthoDB" id="34418at2"/>
<dbReference type="AlphaFoldDB" id="A0A399ENR0"/>
<gene>
    <name evidence="1" type="ORF">Mlute_01313</name>
</gene>
<protein>
    <recommendedName>
        <fullName evidence="3">Peptidase propeptide and YPEB domain protein</fullName>
    </recommendedName>
</protein>
<proteinExistence type="predicted"/>
<dbReference type="EMBL" id="QWKZ01000034">
    <property type="protein sequence ID" value="RIH86257.1"/>
    <property type="molecule type" value="Genomic_DNA"/>
</dbReference>
<evidence type="ECO:0000313" key="2">
    <source>
        <dbReference type="Proteomes" id="UP000265800"/>
    </source>
</evidence>
<keyword evidence="2" id="KW-1185">Reference proteome</keyword>
<dbReference type="Proteomes" id="UP000265800">
    <property type="component" value="Unassembled WGS sequence"/>
</dbReference>
<evidence type="ECO:0000313" key="1">
    <source>
        <dbReference type="EMBL" id="RIH86257.1"/>
    </source>
</evidence>
<evidence type="ECO:0008006" key="3">
    <source>
        <dbReference type="Google" id="ProtNLM"/>
    </source>
</evidence>
<name>A0A399ENR0_9DEIN</name>
<reference evidence="1 2" key="1">
    <citation type="submission" date="2018-08" db="EMBL/GenBank/DDBJ databases">
        <title>Meiothermus luteus KCTC 52599 genome sequencing project.</title>
        <authorList>
            <person name="Da Costa M.S."/>
            <person name="Albuquerque L."/>
            <person name="Raposo P."/>
            <person name="Froufe H.J.C."/>
            <person name="Barroso C.S."/>
            <person name="Egas C."/>
        </authorList>
    </citation>
    <scope>NUCLEOTIDE SEQUENCE [LARGE SCALE GENOMIC DNA]</scope>
    <source>
        <strain evidence="1 2">KCTC 52599</strain>
    </source>
</reference>
<organism evidence="1 2">
    <name type="scientific">Meiothermus luteus</name>
    <dbReference type="NCBI Taxonomy" id="2026184"/>
    <lineage>
        <taxon>Bacteria</taxon>
        <taxon>Thermotogati</taxon>
        <taxon>Deinococcota</taxon>
        <taxon>Deinococci</taxon>
        <taxon>Thermales</taxon>
        <taxon>Thermaceae</taxon>
        <taxon>Meiothermus</taxon>
    </lineage>
</organism>
<sequence length="146" mass="16941">MWVFLPFLLAWSLAQGPPQLTPEQTYTLAAPYLGQATLQQVYKFSYGLKPKERLLVYELRVPGVELWVEAGTRRVVLFRPKGIPKHLAEPHLPFPQVLTLVRNRYGEPWHLELKPKPKERLLVWEAKGSFGEVWLEANTGKEVLRR</sequence>
<comment type="caution">
    <text evidence="1">The sequence shown here is derived from an EMBL/GenBank/DDBJ whole genome shotgun (WGS) entry which is preliminary data.</text>
</comment>
<accession>A0A399ENR0</accession>
<dbReference type="RefSeq" id="WP_119359963.1">
    <property type="nucleotide sequence ID" value="NZ_QWKZ01000034.1"/>
</dbReference>